<feature type="domain" description="Peptidase S54 rhomboid" evidence="8">
    <location>
        <begin position="99"/>
        <end position="237"/>
    </location>
</feature>
<keyword evidence="5 7" id="KW-1133">Transmembrane helix</keyword>
<accession>M9RES6</accession>
<feature type="transmembrane region" description="Helical" evidence="7">
    <location>
        <begin position="195"/>
        <end position="214"/>
    </location>
</feature>
<dbReference type="Pfam" id="PF01694">
    <property type="entry name" value="Rhomboid"/>
    <property type="match status" value="1"/>
</dbReference>
<keyword evidence="3" id="KW-0997">Cell inner membrane</keyword>
<feature type="transmembrane region" description="Helical" evidence="7">
    <location>
        <begin position="136"/>
        <end position="158"/>
    </location>
</feature>
<evidence type="ECO:0000313" key="10">
    <source>
        <dbReference type="Proteomes" id="UP000004688"/>
    </source>
</evidence>
<organism evidence="9 10">
    <name type="scientific">Octadecabacter arcticus 238</name>
    <dbReference type="NCBI Taxonomy" id="391616"/>
    <lineage>
        <taxon>Bacteria</taxon>
        <taxon>Pseudomonadati</taxon>
        <taxon>Pseudomonadota</taxon>
        <taxon>Alphaproteobacteria</taxon>
        <taxon>Rhodobacterales</taxon>
        <taxon>Roseobacteraceae</taxon>
        <taxon>Octadecabacter</taxon>
    </lineage>
</organism>
<evidence type="ECO:0000256" key="6">
    <source>
        <dbReference type="ARBA" id="ARBA00023136"/>
    </source>
</evidence>
<feature type="transmembrane region" description="Helical" evidence="7">
    <location>
        <begin position="102"/>
        <end position="124"/>
    </location>
</feature>
<dbReference type="InterPro" id="IPR022764">
    <property type="entry name" value="Peptidase_S54_rhomboid_dom"/>
</dbReference>
<dbReference type="EMBL" id="CP003742">
    <property type="protein sequence ID" value="AGI70707.1"/>
    <property type="molecule type" value="Genomic_DNA"/>
</dbReference>
<dbReference type="AlphaFoldDB" id="M9RES6"/>
<dbReference type="PANTHER" id="PTHR43066:SF26">
    <property type="entry name" value="RHOMBOID PROTEASE GLPG"/>
    <property type="match status" value="1"/>
</dbReference>
<keyword evidence="10" id="KW-1185">Reference proteome</keyword>
<name>M9RES6_9RHOB</name>
<keyword evidence="9" id="KW-0378">Hydrolase</keyword>
<evidence type="ECO:0000256" key="4">
    <source>
        <dbReference type="ARBA" id="ARBA00022692"/>
    </source>
</evidence>
<evidence type="ECO:0000256" key="7">
    <source>
        <dbReference type="SAM" id="Phobius"/>
    </source>
</evidence>
<keyword evidence="6 7" id="KW-0472">Membrane</keyword>
<keyword evidence="4 7" id="KW-0812">Transmembrane</keyword>
<evidence type="ECO:0000313" key="9">
    <source>
        <dbReference type="EMBL" id="AGI70707.1"/>
    </source>
</evidence>
<dbReference type="Gene3D" id="1.20.1540.10">
    <property type="entry name" value="Rhomboid-like"/>
    <property type="match status" value="1"/>
</dbReference>
<dbReference type="Proteomes" id="UP000004688">
    <property type="component" value="Chromosome"/>
</dbReference>
<dbReference type="PANTHER" id="PTHR43066">
    <property type="entry name" value="RHOMBOID-RELATED PROTEIN"/>
    <property type="match status" value="1"/>
</dbReference>
<keyword evidence="2" id="KW-1003">Cell membrane</keyword>
<keyword evidence="9" id="KW-0645">Protease</keyword>
<evidence type="ECO:0000256" key="3">
    <source>
        <dbReference type="ARBA" id="ARBA00022519"/>
    </source>
</evidence>
<evidence type="ECO:0000256" key="1">
    <source>
        <dbReference type="ARBA" id="ARBA00004141"/>
    </source>
</evidence>
<evidence type="ECO:0000259" key="8">
    <source>
        <dbReference type="Pfam" id="PF01694"/>
    </source>
</evidence>
<feature type="transmembrane region" description="Helical" evidence="7">
    <location>
        <begin position="226"/>
        <end position="245"/>
    </location>
</feature>
<protein>
    <submittedName>
        <fullName evidence="9">Rhomboid protease-like protein</fullName>
    </submittedName>
</protein>
<dbReference type="HOGENOM" id="CLU_1188778_0_0_5"/>
<feature type="transmembrane region" description="Helical" evidence="7">
    <location>
        <begin position="41"/>
        <end position="62"/>
    </location>
</feature>
<dbReference type="GO" id="GO:0016020">
    <property type="term" value="C:membrane"/>
    <property type="evidence" value="ECO:0007669"/>
    <property type="project" value="UniProtKB-SubCell"/>
</dbReference>
<dbReference type="eggNOG" id="COG0705">
    <property type="taxonomic scope" value="Bacteria"/>
</dbReference>
<reference evidence="9 10" key="1">
    <citation type="journal article" date="2013" name="PLoS ONE">
        <title>Poles Apart: Arctic and Antarctic Octadecabacter strains Share High Genome Plasticity and a New Type of Xanthorhodopsin.</title>
        <authorList>
            <person name="Vollmers J."/>
            <person name="Voget S."/>
            <person name="Dietrich S."/>
            <person name="Gollnow K."/>
            <person name="Smits M."/>
            <person name="Meyer K."/>
            <person name="Brinkhoff T."/>
            <person name="Simon M."/>
            <person name="Daniel R."/>
        </authorList>
    </citation>
    <scope>NUCLEOTIDE SEQUENCE [LARGE SCALE GENOMIC DNA]</scope>
    <source>
        <strain evidence="9 10">238</strain>
    </source>
</reference>
<proteinExistence type="predicted"/>
<comment type="subcellular location">
    <subcellularLocation>
        <location evidence="1">Membrane</location>
        <topology evidence="1">Multi-pass membrane protein</topology>
    </subcellularLocation>
</comment>
<dbReference type="InterPro" id="IPR035952">
    <property type="entry name" value="Rhomboid-like_sf"/>
</dbReference>
<evidence type="ECO:0000256" key="5">
    <source>
        <dbReference type="ARBA" id="ARBA00022989"/>
    </source>
</evidence>
<dbReference type="SUPFAM" id="SSF144091">
    <property type="entry name" value="Rhomboid-like"/>
    <property type="match status" value="1"/>
</dbReference>
<dbReference type="GO" id="GO:0004252">
    <property type="term" value="F:serine-type endopeptidase activity"/>
    <property type="evidence" value="ECO:0007669"/>
    <property type="project" value="InterPro"/>
</dbReference>
<feature type="transmembrane region" description="Helical" evidence="7">
    <location>
        <begin position="164"/>
        <end position="183"/>
    </location>
</feature>
<sequence length="252" mass="27588">MTLAYPCPHTPSTEWTTAMKDQGHDTDAIESPFNAIPLAPLVLVLIIAAIELTLTAAANGWVGGAQGVGWRSGAFQDYAFAPAVMTEVFERGRGSFDLWKRFVTYAFVHASFTHALWVCVLLLALGKFVGEIFRPLSFLILFLTSTFFGAMIYGAVSWQNTPLIGAYPGVYGLIGAYTYLMWLALERMGDNQLKAFQLIGILLGIMLVYSMLFGSSPTWIAEVSGFLIGLFIAPLLAPGGWSAFLNRIRKRA</sequence>
<dbReference type="STRING" id="391616.OA238_c04610"/>
<dbReference type="GO" id="GO:0006508">
    <property type="term" value="P:proteolysis"/>
    <property type="evidence" value="ECO:0007669"/>
    <property type="project" value="UniProtKB-KW"/>
</dbReference>
<dbReference type="KEGG" id="oar:OA238_c04610"/>
<evidence type="ECO:0000256" key="2">
    <source>
        <dbReference type="ARBA" id="ARBA00022475"/>
    </source>
</evidence>
<gene>
    <name evidence="9" type="ORF">OA238_c04610</name>
</gene>